<dbReference type="InterPro" id="IPR049030">
    <property type="entry name" value="AI2M-like_HNH"/>
</dbReference>
<organism evidence="2 3">
    <name type="scientific">Streptomyces siderophoricus</name>
    <dbReference type="NCBI Taxonomy" id="2802281"/>
    <lineage>
        <taxon>Bacteria</taxon>
        <taxon>Bacillati</taxon>
        <taxon>Actinomycetota</taxon>
        <taxon>Actinomycetes</taxon>
        <taxon>Kitasatosporales</taxon>
        <taxon>Streptomycetaceae</taxon>
        <taxon>Streptomyces</taxon>
    </lineage>
</organism>
<dbReference type="PROSITE" id="PS50878">
    <property type="entry name" value="RT_POL"/>
    <property type="match status" value="1"/>
</dbReference>
<feature type="domain" description="Reverse transcriptase" evidence="1">
    <location>
        <begin position="1"/>
        <end position="59"/>
    </location>
</feature>
<dbReference type="Pfam" id="PF21368">
    <property type="entry name" value="AI2M-like_HNH"/>
    <property type="match status" value="1"/>
</dbReference>
<dbReference type="GO" id="GO:0003964">
    <property type="term" value="F:RNA-directed DNA polymerase activity"/>
    <property type="evidence" value="ECO:0007669"/>
    <property type="project" value="UniProtKB-KW"/>
</dbReference>
<keyword evidence="3" id="KW-1185">Reference proteome</keyword>
<evidence type="ECO:0000259" key="1">
    <source>
        <dbReference type="PROSITE" id="PS50878"/>
    </source>
</evidence>
<keyword evidence="2" id="KW-0808">Transferase</keyword>
<reference evidence="2 3" key="1">
    <citation type="submission" date="2021-01" db="EMBL/GenBank/DDBJ databases">
        <title>WGS of actinomycetes isolated from Thailand.</title>
        <authorList>
            <person name="Thawai C."/>
        </authorList>
    </citation>
    <scope>NUCLEOTIDE SEQUENCE [LARGE SCALE GENOMIC DNA]</scope>
    <source>
        <strain evidence="2 3">CH9-7</strain>
    </source>
</reference>
<dbReference type="EMBL" id="JAERRI010000019">
    <property type="protein sequence ID" value="MBL1093459.1"/>
    <property type="molecule type" value="Genomic_DNA"/>
</dbReference>
<sequence length="299" mass="33971">MRYADDHLLGFTGPKAEAEQIKQNLAQFLRDELKPELSQDKTLITHARTGAARFLGYEITTQHNDTKKTGRYRRVNGQIALRVPRDVIKAKCAPYLARGEPAKKTALTHSTDHAIVATFGTVYRGIVQYYLLAGDVFRLHRLQWVMETSMLKALAAKHRSTVSKMAAKHKARIDTPNGPRVCFEARIERKSRKPLVARFGGIPLQRQRAAELADREPVRVDYPQKELIARLLADTCEICESKGNVQVHHVRALADLAHAGWQPSDWARIMLHRRRKTVVACDTCHDRIHSERPARPLTQ</sequence>
<dbReference type="Pfam" id="PF01348">
    <property type="entry name" value="Intron_maturas2"/>
    <property type="match status" value="1"/>
</dbReference>
<comment type="caution">
    <text evidence="2">The sequence shown here is derived from an EMBL/GenBank/DDBJ whole genome shotgun (WGS) entry which is preliminary data.</text>
</comment>
<evidence type="ECO:0000313" key="2">
    <source>
        <dbReference type="EMBL" id="MBL1093459.1"/>
    </source>
</evidence>
<dbReference type="Proteomes" id="UP000629371">
    <property type="component" value="Unassembled WGS sequence"/>
</dbReference>
<dbReference type="InterPro" id="IPR000477">
    <property type="entry name" value="RT_dom"/>
</dbReference>
<dbReference type="PANTHER" id="PTHR33642:SF4">
    <property type="entry name" value="COX1_OXI3 INTRON 1 PROTEIN-RELATED"/>
    <property type="match status" value="1"/>
</dbReference>
<keyword evidence="2" id="KW-0695">RNA-directed DNA polymerase</keyword>
<dbReference type="PANTHER" id="PTHR33642">
    <property type="entry name" value="COX1/OXI3 INTRON 1 PROTEIN-RELATED"/>
    <property type="match status" value="1"/>
</dbReference>
<accession>A0ABS1N0J3</accession>
<gene>
    <name evidence="2" type="ORF">JK360_29735</name>
</gene>
<protein>
    <submittedName>
        <fullName evidence="2">RNA-directed DNA polymerase</fullName>
    </submittedName>
</protein>
<dbReference type="InterPro" id="IPR024937">
    <property type="entry name" value="Domain_X"/>
</dbReference>
<name>A0ABS1N0J3_9ACTN</name>
<evidence type="ECO:0000313" key="3">
    <source>
        <dbReference type="Proteomes" id="UP000629371"/>
    </source>
</evidence>
<proteinExistence type="predicted"/>
<keyword evidence="2" id="KW-0548">Nucleotidyltransferase</keyword>